<dbReference type="Pfam" id="PF08240">
    <property type="entry name" value="ADH_N"/>
    <property type="match status" value="1"/>
</dbReference>
<dbReference type="GO" id="GO:0016491">
    <property type="term" value="F:oxidoreductase activity"/>
    <property type="evidence" value="ECO:0007669"/>
    <property type="project" value="InterPro"/>
</dbReference>
<comment type="caution">
    <text evidence="2">The sequence shown here is derived from an EMBL/GenBank/DDBJ whole genome shotgun (WGS) entry which is preliminary data.</text>
</comment>
<evidence type="ECO:0000313" key="2">
    <source>
        <dbReference type="EMBL" id="RVT94775.1"/>
    </source>
</evidence>
<dbReference type="RefSeq" id="WP_127744350.1">
    <property type="nucleotide sequence ID" value="NZ_SACN01000001.1"/>
</dbReference>
<dbReference type="SUPFAM" id="SSF51735">
    <property type="entry name" value="NAD(P)-binding Rossmann-fold domains"/>
    <property type="match status" value="1"/>
</dbReference>
<organism evidence="2 3">
    <name type="scientific">Sphingomonas crocodyli</name>
    <dbReference type="NCBI Taxonomy" id="1979270"/>
    <lineage>
        <taxon>Bacteria</taxon>
        <taxon>Pseudomonadati</taxon>
        <taxon>Pseudomonadota</taxon>
        <taxon>Alphaproteobacteria</taxon>
        <taxon>Sphingomonadales</taxon>
        <taxon>Sphingomonadaceae</taxon>
        <taxon>Sphingomonas</taxon>
    </lineage>
</organism>
<dbReference type="CDD" id="cd08241">
    <property type="entry name" value="QOR1"/>
    <property type="match status" value="1"/>
</dbReference>
<dbReference type="SMART" id="SM00829">
    <property type="entry name" value="PKS_ER"/>
    <property type="match status" value="1"/>
</dbReference>
<feature type="domain" description="Enoyl reductase (ER)" evidence="1">
    <location>
        <begin position="10"/>
        <end position="322"/>
    </location>
</feature>
<reference evidence="2 3" key="1">
    <citation type="submission" date="2019-01" db="EMBL/GenBank/DDBJ databases">
        <authorList>
            <person name="Chen W.-M."/>
        </authorList>
    </citation>
    <scope>NUCLEOTIDE SEQUENCE [LARGE SCALE GENOMIC DNA]</scope>
    <source>
        <strain evidence="2 3">CCP-7</strain>
    </source>
</reference>
<dbReference type="InterPro" id="IPR011032">
    <property type="entry name" value="GroES-like_sf"/>
</dbReference>
<accession>A0A437MAW4</accession>
<dbReference type="AlphaFoldDB" id="A0A437MAW4"/>
<sequence length="324" mass="33551">MRALMCEAHGEPETLVMRDVPAPEPGPGEVRIAVRAAGVNFPDALVIRNMYQRQPPLPFAPGGEAAGLIDAIGPGVTGWNIGDRVAAYALSGAFAEAMVVPASRVVPLSPSMDFETGAVFTMVYGTAFHALHDRGRLQAGETVLVLGAAGGVGLAAVEVAKAMGATVIAAASNAAKLDLARAHGADDVIDYAAEDLKQAIRDRTGGRGVDVIFDPVGGSLSEAAFRSIALHGRHLVIGFAAGTIPSIALNLPLLRQADIVGVAWGAFASADPVGYRANADRLAAMYEDGAFKPHIGLRVPLERGGEALRAMLDRKVEGKVVVLP</sequence>
<proteinExistence type="predicted"/>
<dbReference type="InterPro" id="IPR013154">
    <property type="entry name" value="ADH-like_N"/>
</dbReference>
<name>A0A437MAW4_9SPHN</name>
<gene>
    <name evidence="2" type="ORF">EOD43_13390</name>
</gene>
<dbReference type="PANTHER" id="PTHR43677">
    <property type="entry name" value="SHORT-CHAIN DEHYDROGENASE/REDUCTASE"/>
    <property type="match status" value="1"/>
</dbReference>
<keyword evidence="3" id="KW-1185">Reference proteome</keyword>
<dbReference type="Proteomes" id="UP000282971">
    <property type="component" value="Unassembled WGS sequence"/>
</dbReference>
<dbReference type="OrthoDB" id="4190732at2"/>
<dbReference type="Gene3D" id="3.90.180.10">
    <property type="entry name" value="Medium-chain alcohol dehydrogenases, catalytic domain"/>
    <property type="match status" value="1"/>
</dbReference>
<dbReference type="EMBL" id="SACN01000001">
    <property type="protein sequence ID" value="RVT94775.1"/>
    <property type="molecule type" value="Genomic_DNA"/>
</dbReference>
<dbReference type="InterPro" id="IPR013149">
    <property type="entry name" value="ADH-like_C"/>
</dbReference>
<dbReference type="Pfam" id="PF00107">
    <property type="entry name" value="ADH_zinc_N"/>
    <property type="match status" value="1"/>
</dbReference>
<dbReference type="Gene3D" id="3.40.50.720">
    <property type="entry name" value="NAD(P)-binding Rossmann-like Domain"/>
    <property type="match status" value="1"/>
</dbReference>
<evidence type="ECO:0000313" key="3">
    <source>
        <dbReference type="Proteomes" id="UP000282971"/>
    </source>
</evidence>
<protein>
    <submittedName>
        <fullName evidence="2">NADPH:quinone oxidoreductase family protein</fullName>
    </submittedName>
</protein>
<dbReference type="InterPro" id="IPR036291">
    <property type="entry name" value="NAD(P)-bd_dom_sf"/>
</dbReference>
<dbReference type="InterPro" id="IPR020843">
    <property type="entry name" value="ER"/>
</dbReference>
<dbReference type="PANTHER" id="PTHR43677:SF4">
    <property type="entry name" value="QUINONE OXIDOREDUCTASE-LIKE PROTEIN 2"/>
    <property type="match status" value="1"/>
</dbReference>
<dbReference type="SUPFAM" id="SSF50129">
    <property type="entry name" value="GroES-like"/>
    <property type="match status" value="1"/>
</dbReference>
<evidence type="ECO:0000259" key="1">
    <source>
        <dbReference type="SMART" id="SM00829"/>
    </source>
</evidence>
<dbReference type="InterPro" id="IPR051397">
    <property type="entry name" value="Zn-ADH-like_protein"/>
</dbReference>